<dbReference type="AlphaFoldDB" id="A0AAD9M4R8"/>
<dbReference type="Proteomes" id="UP001232148">
    <property type="component" value="Unassembled WGS sequence"/>
</dbReference>
<proteinExistence type="predicted"/>
<accession>A0AAD9M4R8</accession>
<protein>
    <recommendedName>
        <fullName evidence="5">Secreted protein</fullName>
    </recommendedName>
</protein>
<comment type="caution">
    <text evidence="3">The sequence shown here is derived from an EMBL/GenBank/DDBJ whole genome shotgun (WGS) entry which is preliminary data.</text>
</comment>
<feature type="signal peptide" evidence="2">
    <location>
        <begin position="1"/>
        <end position="23"/>
    </location>
</feature>
<evidence type="ECO:0008006" key="5">
    <source>
        <dbReference type="Google" id="ProtNLM"/>
    </source>
</evidence>
<evidence type="ECO:0000256" key="2">
    <source>
        <dbReference type="SAM" id="SignalP"/>
    </source>
</evidence>
<keyword evidence="2" id="KW-0732">Signal</keyword>
<organism evidence="3 4">
    <name type="scientific">Colletotrichum zoysiae</name>
    <dbReference type="NCBI Taxonomy" id="1216348"/>
    <lineage>
        <taxon>Eukaryota</taxon>
        <taxon>Fungi</taxon>
        <taxon>Dikarya</taxon>
        <taxon>Ascomycota</taxon>
        <taxon>Pezizomycotina</taxon>
        <taxon>Sordariomycetes</taxon>
        <taxon>Hypocreomycetidae</taxon>
        <taxon>Glomerellales</taxon>
        <taxon>Glomerellaceae</taxon>
        <taxon>Colletotrichum</taxon>
        <taxon>Colletotrichum graminicola species complex</taxon>
    </lineage>
</organism>
<sequence>MSMCRCQVVRLSLFFVRFCFVLAFRAVGARNARHGTLVPPTPPSGNMPKCVPQPHNQHPTQSVSHAYSVGH</sequence>
<reference evidence="3" key="1">
    <citation type="submission" date="2021-06" db="EMBL/GenBank/DDBJ databases">
        <title>Comparative genomics, transcriptomics and evolutionary studies reveal genomic signatures of adaptation to plant cell wall in hemibiotrophic fungi.</title>
        <authorList>
            <consortium name="DOE Joint Genome Institute"/>
            <person name="Baroncelli R."/>
            <person name="Diaz J.F."/>
            <person name="Benocci T."/>
            <person name="Peng M."/>
            <person name="Battaglia E."/>
            <person name="Haridas S."/>
            <person name="Andreopoulos W."/>
            <person name="Labutti K."/>
            <person name="Pangilinan J."/>
            <person name="Floch G.L."/>
            <person name="Makela M.R."/>
            <person name="Henrissat B."/>
            <person name="Grigoriev I.V."/>
            <person name="Crouch J.A."/>
            <person name="De Vries R.P."/>
            <person name="Sukno S.A."/>
            <person name="Thon M.R."/>
        </authorList>
    </citation>
    <scope>NUCLEOTIDE SEQUENCE</scope>
    <source>
        <strain evidence="3">MAFF235873</strain>
    </source>
</reference>
<feature type="chain" id="PRO_5042083039" description="Secreted protein" evidence="2">
    <location>
        <begin position="24"/>
        <end position="71"/>
    </location>
</feature>
<feature type="region of interest" description="Disordered" evidence="1">
    <location>
        <begin position="33"/>
        <end position="71"/>
    </location>
</feature>
<gene>
    <name evidence="3" type="ORF">LX32DRAFT_246526</name>
</gene>
<feature type="compositionally biased region" description="Polar residues" evidence="1">
    <location>
        <begin position="54"/>
        <end position="65"/>
    </location>
</feature>
<name>A0AAD9M4R8_9PEZI</name>
<dbReference type="EMBL" id="MU842836">
    <property type="protein sequence ID" value="KAK2031872.1"/>
    <property type="molecule type" value="Genomic_DNA"/>
</dbReference>
<keyword evidence="4" id="KW-1185">Reference proteome</keyword>
<evidence type="ECO:0000313" key="3">
    <source>
        <dbReference type="EMBL" id="KAK2031872.1"/>
    </source>
</evidence>
<evidence type="ECO:0000256" key="1">
    <source>
        <dbReference type="SAM" id="MobiDB-lite"/>
    </source>
</evidence>
<evidence type="ECO:0000313" key="4">
    <source>
        <dbReference type="Proteomes" id="UP001232148"/>
    </source>
</evidence>